<gene>
    <name evidence="1" type="ORF">HLUCCA11_22925</name>
</gene>
<dbReference type="AlphaFoldDB" id="A0A0P8BDX9"/>
<sequence>MPRDIGSAMVIKNKAVGRTVLENACRDDLTRAVANACGDASRTAAA</sequence>
<dbReference type="EMBL" id="LJZR01000081">
    <property type="protein sequence ID" value="KPQ31821.1"/>
    <property type="molecule type" value="Genomic_DNA"/>
</dbReference>
<accession>A0A0P8BDX9</accession>
<proteinExistence type="predicted"/>
<organism evidence="1 2">
    <name type="scientific">Phormidesmis priestleyi Ana</name>
    <dbReference type="NCBI Taxonomy" id="1666911"/>
    <lineage>
        <taxon>Bacteria</taxon>
        <taxon>Bacillati</taxon>
        <taxon>Cyanobacteriota</taxon>
        <taxon>Cyanophyceae</taxon>
        <taxon>Leptolyngbyales</taxon>
        <taxon>Leptolyngbyaceae</taxon>
        <taxon>Phormidesmis</taxon>
    </lineage>
</organism>
<comment type="caution">
    <text evidence="1">The sequence shown here is derived from an EMBL/GenBank/DDBJ whole genome shotgun (WGS) entry which is preliminary data.</text>
</comment>
<evidence type="ECO:0000313" key="1">
    <source>
        <dbReference type="EMBL" id="KPQ31821.1"/>
    </source>
</evidence>
<reference evidence="1 2" key="1">
    <citation type="submission" date="2015-09" db="EMBL/GenBank/DDBJ databases">
        <title>Identification and resolution of microdiversity through metagenomic sequencing of parallel consortia.</title>
        <authorList>
            <person name="Nelson W.C."/>
            <person name="Romine M.F."/>
            <person name="Lindemann S.R."/>
        </authorList>
    </citation>
    <scope>NUCLEOTIDE SEQUENCE [LARGE SCALE GENOMIC DNA]</scope>
    <source>
        <strain evidence="1">Ana</strain>
    </source>
</reference>
<evidence type="ECO:0000313" key="2">
    <source>
        <dbReference type="Proteomes" id="UP000050465"/>
    </source>
</evidence>
<protein>
    <submittedName>
        <fullName evidence="1">Uncharacterized protein</fullName>
    </submittedName>
</protein>
<name>A0A0P8BDX9_9CYAN</name>
<dbReference type="Proteomes" id="UP000050465">
    <property type="component" value="Unassembled WGS sequence"/>
</dbReference>